<dbReference type="EMBL" id="JACEZS010000008">
    <property type="protein sequence ID" value="MBA5605858.1"/>
    <property type="molecule type" value="Genomic_DNA"/>
</dbReference>
<name>A0A7W2EH73_9BURK</name>
<dbReference type="Pfam" id="PF11363">
    <property type="entry name" value="DUF3164"/>
    <property type="match status" value="1"/>
</dbReference>
<gene>
    <name evidence="1" type="ORF">H3H36_10855</name>
</gene>
<protein>
    <submittedName>
        <fullName evidence="1">DUF3164 family protein</fullName>
    </submittedName>
</protein>
<comment type="caution">
    <text evidence="1">The sequence shown here is derived from an EMBL/GenBank/DDBJ whole genome shotgun (WGS) entry which is preliminary data.</text>
</comment>
<evidence type="ECO:0000313" key="1">
    <source>
        <dbReference type="EMBL" id="MBA5605858.1"/>
    </source>
</evidence>
<dbReference type="RefSeq" id="WP_182217269.1">
    <property type="nucleotide sequence ID" value="NZ_JACEZS010000008.1"/>
</dbReference>
<accession>A0A7W2EH73</accession>
<evidence type="ECO:0000313" key="2">
    <source>
        <dbReference type="Proteomes" id="UP000566711"/>
    </source>
</evidence>
<dbReference type="AlphaFoldDB" id="A0A7W2EH73"/>
<sequence>MNATVQNLDVPAGFRKNAQGHLIPESTIKPIDLTRDALVQELIAAAKASSQQLAEFKARVFGDVAAFVQMSAEEYDAVVGGKKGNVTLVSFDGRYKVNVASADNICFDERLQAAKALIDECIADWSKDSGPEIKVLVQQAFDADKEGNISTGRVLGLRRLDIKDERWQRAMTAIGESVQVIGSKQYVRFYERVGDSGEYAPISLDVAKV</sequence>
<dbReference type="InterPro" id="IPR021505">
    <property type="entry name" value="Phage_B3_Orf6"/>
</dbReference>
<keyword evidence="2" id="KW-1185">Reference proteome</keyword>
<proteinExistence type="predicted"/>
<dbReference type="Proteomes" id="UP000566711">
    <property type="component" value="Unassembled WGS sequence"/>
</dbReference>
<reference evidence="1 2" key="1">
    <citation type="submission" date="2020-07" db="EMBL/GenBank/DDBJ databases">
        <title>Novel species isolated from subtropical streams in China.</title>
        <authorList>
            <person name="Lu H."/>
        </authorList>
    </citation>
    <scope>NUCLEOTIDE SEQUENCE [LARGE SCALE GENOMIC DNA]</scope>
    <source>
        <strain evidence="1 2">FT3S</strain>
    </source>
</reference>
<organism evidence="1 2">
    <name type="scientific">Rugamonas fusca</name>
    <dbReference type="NCBI Taxonomy" id="2758568"/>
    <lineage>
        <taxon>Bacteria</taxon>
        <taxon>Pseudomonadati</taxon>
        <taxon>Pseudomonadota</taxon>
        <taxon>Betaproteobacteria</taxon>
        <taxon>Burkholderiales</taxon>
        <taxon>Oxalobacteraceae</taxon>
        <taxon>Telluria group</taxon>
        <taxon>Rugamonas</taxon>
    </lineage>
</organism>